<gene>
    <name evidence="3" type="ORF">RF55_24211</name>
</gene>
<evidence type="ECO:0000256" key="1">
    <source>
        <dbReference type="ARBA" id="ARBA00023319"/>
    </source>
</evidence>
<dbReference type="SUPFAM" id="SSF49265">
    <property type="entry name" value="Fibronectin type III"/>
    <property type="match status" value="1"/>
</dbReference>
<dbReference type="PROSITE" id="PS50853">
    <property type="entry name" value="FN3"/>
    <property type="match status" value="1"/>
</dbReference>
<dbReference type="PANTHER" id="PTHR14340:SF9">
    <property type="entry name" value="FIBRONECTIN TYPE-III DOMAIN-CONTAINING PROTEIN"/>
    <property type="match status" value="1"/>
</dbReference>
<dbReference type="OrthoDB" id="7688992at2759"/>
<proteinExistence type="predicted"/>
<evidence type="ECO:0000313" key="4">
    <source>
        <dbReference type="Proteomes" id="UP000036403"/>
    </source>
</evidence>
<dbReference type="PaxDb" id="67767-A0A0J7JVF9"/>
<dbReference type="InterPro" id="IPR003961">
    <property type="entry name" value="FN3_dom"/>
</dbReference>
<dbReference type="STRING" id="67767.A0A0J7JVF9"/>
<dbReference type="CDD" id="cd00063">
    <property type="entry name" value="FN3"/>
    <property type="match status" value="1"/>
</dbReference>
<comment type="caution">
    <text evidence="3">The sequence shown here is derived from an EMBL/GenBank/DDBJ whole genome shotgun (WGS) entry which is preliminary data.</text>
</comment>
<feature type="domain" description="Fibronectin type-III" evidence="2">
    <location>
        <begin position="31"/>
        <end position="76"/>
    </location>
</feature>
<name>A0A0J7JVF9_LASNI</name>
<dbReference type="EMBL" id="LBMM01028500">
    <property type="protein sequence ID" value="KMQ82089.1"/>
    <property type="molecule type" value="Genomic_DNA"/>
</dbReference>
<keyword evidence="1" id="KW-0393">Immunoglobulin domain</keyword>
<dbReference type="AlphaFoldDB" id="A0A0J7JVF9"/>
<dbReference type="PANTHER" id="PTHR14340">
    <property type="entry name" value="MICROFIBRIL-ASSOCIATED GLYCOPROTEIN 3"/>
    <property type="match status" value="1"/>
</dbReference>
<dbReference type="Proteomes" id="UP000036403">
    <property type="component" value="Unassembled WGS sequence"/>
</dbReference>
<reference evidence="3 4" key="1">
    <citation type="submission" date="2015-04" db="EMBL/GenBank/DDBJ databases">
        <title>Lasius niger genome sequencing.</title>
        <authorList>
            <person name="Konorov E.A."/>
            <person name="Nikitin M.A."/>
            <person name="Kirill M.V."/>
            <person name="Chang P."/>
        </authorList>
    </citation>
    <scope>NUCLEOTIDE SEQUENCE [LARGE SCALE GENOMIC DNA]</scope>
    <source>
        <tissue evidence="3">Whole</tissue>
    </source>
</reference>
<accession>A0A0J7JVF9</accession>
<evidence type="ECO:0000313" key="3">
    <source>
        <dbReference type="EMBL" id="KMQ82089.1"/>
    </source>
</evidence>
<protein>
    <submittedName>
        <fullName evidence="3">Down syndrome cell adhesion molecule-like protein</fullName>
    </submittedName>
</protein>
<evidence type="ECO:0000259" key="2">
    <source>
        <dbReference type="PROSITE" id="PS50853"/>
    </source>
</evidence>
<dbReference type="InterPro" id="IPR013783">
    <property type="entry name" value="Ig-like_fold"/>
</dbReference>
<organism evidence="3 4">
    <name type="scientific">Lasius niger</name>
    <name type="common">Black garden ant</name>
    <dbReference type="NCBI Taxonomy" id="67767"/>
    <lineage>
        <taxon>Eukaryota</taxon>
        <taxon>Metazoa</taxon>
        <taxon>Ecdysozoa</taxon>
        <taxon>Arthropoda</taxon>
        <taxon>Hexapoda</taxon>
        <taxon>Insecta</taxon>
        <taxon>Pterygota</taxon>
        <taxon>Neoptera</taxon>
        <taxon>Endopterygota</taxon>
        <taxon>Hymenoptera</taxon>
        <taxon>Apocrita</taxon>
        <taxon>Aculeata</taxon>
        <taxon>Formicoidea</taxon>
        <taxon>Formicidae</taxon>
        <taxon>Formicinae</taxon>
        <taxon>Lasius</taxon>
        <taxon>Lasius</taxon>
    </lineage>
</organism>
<feature type="non-terminal residue" evidence="3">
    <location>
        <position position="76"/>
    </location>
</feature>
<dbReference type="Gene3D" id="2.60.40.10">
    <property type="entry name" value="Immunoglobulins"/>
    <property type="match status" value="2"/>
</dbReference>
<keyword evidence="4" id="KW-1185">Reference proteome</keyword>
<sequence length="76" mass="8411">MDRGDYVCVAANAYGQDKATIHLLVQEPPDFPRNLHVAEQGSRSILLAWSSPASDRDVNHASAPITNYIVQYKEAQ</sequence>
<dbReference type="InterPro" id="IPR036116">
    <property type="entry name" value="FN3_sf"/>
</dbReference>